<evidence type="ECO:0000256" key="6">
    <source>
        <dbReference type="ARBA" id="ARBA00022777"/>
    </source>
</evidence>
<evidence type="ECO:0000256" key="8">
    <source>
        <dbReference type="ARBA" id="ARBA00022909"/>
    </source>
</evidence>
<keyword evidence="5" id="KW-0547">Nucleotide-binding</keyword>
<comment type="function">
    <text evidence="9">Catalyzes the conversion of 7,8-dihydroneopterin to 6-hydroxymethyl-7,8-dihydropterin.</text>
</comment>
<dbReference type="GO" id="GO:0003848">
    <property type="term" value="F:2-amino-4-hydroxy-6-hydroxymethyldihydropteridine diphosphokinase activity"/>
    <property type="evidence" value="ECO:0007669"/>
    <property type="project" value="UniProtKB-EC"/>
</dbReference>
<feature type="domain" description="Dihydroneopterin aldolase/epimerase" evidence="10">
    <location>
        <begin position="10"/>
        <end position="122"/>
    </location>
</feature>
<evidence type="ECO:0000256" key="2">
    <source>
        <dbReference type="ARBA" id="ARBA00005051"/>
    </source>
</evidence>
<evidence type="ECO:0000259" key="10">
    <source>
        <dbReference type="SMART" id="SM00905"/>
    </source>
</evidence>
<evidence type="ECO:0000256" key="4">
    <source>
        <dbReference type="ARBA" id="ARBA00022679"/>
    </source>
</evidence>
<keyword evidence="7" id="KW-0067">ATP-binding</keyword>
<evidence type="ECO:0000256" key="1">
    <source>
        <dbReference type="ARBA" id="ARBA00000198"/>
    </source>
</evidence>
<dbReference type="PANTHER" id="PTHR43071">
    <property type="entry name" value="2-AMINO-4-HYDROXY-6-HYDROXYMETHYLDIHYDROPTERIDINE PYROPHOSPHOKINASE"/>
    <property type="match status" value="1"/>
</dbReference>
<comment type="pathway">
    <text evidence="9">Cofactor biosynthesis; tetrahydrofolate biosynthesis; 2-amino-4-hydroxy-6-hydroxymethyl-7,8-dihydropteridine diphosphate from 7,8-dihydroneopterin triphosphate: step 3/4.</text>
</comment>
<comment type="similarity">
    <text evidence="3">In the N-terminal section; belongs to the DHNA family.</text>
</comment>
<dbReference type="InterPro" id="IPR006156">
    <property type="entry name" value="Dihydroneopterin_aldolase"/>
</dbReference>
<dbReference type="CDD" id="cd00483">
    <property type="entry name" value="HPPK"/>
    <property type="match status" value="1"/>
</dbReference>
<organism evidence="11 12">
    <name type="scientific">Amnibacterium endophyticum</name>
    <dbReference type="NCBI Taxonomy" id="2109337"/>
    <lineage>
        <taxon>Bacteria</taxon>
        <taxon>Bacillati</taxon>
        <taxon>Actinomycetota</taxon>
        <taxon>Actinomycetes</taxon>
        <taxon>Micrococcales</taxon>
        <taxon>Microbacteriaceae</taxon>
        <taxon>Amnibacterium</taxon>
    </lineage>
</organism>
<evidence type="ECO:0000256" key="7">
    <source>
        <dbReference type="ARBA" id="ARBA00022840"/>
    </source>
</evidence>
<dbReference type="SUPFAM" id="SSF55620">
    <property type="entry name" value="Tetrahydrobiopterin biosynthesis enzymes-like"/>
    <property type="match status" value="1"/>
</dbReference>
<dbReference type="RefSeq" id="WP_377931995.1">
    <property type="nucleotide sequence ID" value="NZ_JBHUEA010000003.1"/>
</dbReference>
<evidence type="ECO:0000313" key="12">
    <source>
        <dbReference type="Proteomes" id="UP001597347"/>
    </source>
</evidence>
<dbReference type="InterPro" id="IPR006157">
    <property type="entry name" value="FolB_dom"/>
</dbReference>
<gene>
    <name evidence="11" type="primary">folK</name>
    <name evidence="11" type="ORF">ACFSBI_03285</name>
</gene>
<sequence>MNPVPGGDRILLTGVRASGRHGVLPEERERGQEFVVDLELTLPFAVAAATDDVTATVHYGELAERVVAEVGADPVDLIETLADRIAALVLADARVERVVVTVHKPSAPIPVPFGGVAVRVERVRAAADVPVVIALGANLGDAERTLDDAVHALRRLRGLVVDRVSSSHETVAVTPQGPDPSRPRYRNQVLVGRTSLPPRELLHALLGIETVFGRVRAERWGDRTLDLDLVAMGDLRVDEPGLVLPHPRAHERGFVLRPWLEADPDAELPGRGRVRHLVAALPEEG</sequence>
<evidence type="ECO:0000313" key="11">
    <source>
        <dbReference type="EMBL" id="MFD1720560.1"/>
    </source>
</evidence>
<comment type="similarity">
    <text evidence="9">Belongs to the DHNA family.</text>
</comment>
<keyword evidence="9" id="KW-0456">Lyase</keyword>
<dbReference type="PANTHER" id="PTHR43071:SF1">
    <property type="entry name" value="2-AMINO-4-HYDROXY-6-HYDROXYMETHYLDIHYDROPTERIDINE PYROPHOSPHOKINASE"/>
    <property type="match status" value="1"/>
</dbReference>
<dbReference type="EC" id="2.7.6.3" evidence="9"/>
<dbReference type="SUPFAM" id="SSF55083">
    <property type="entry name" value="6-hydroxymethyl-7,8-dihydropterin pyrophosphokinase, HPPK"/>
    <property type="match status" value="1"/>
</dbReference>
<dbReference type="CDD" id="cd00534">
    <property type="entry name" value="DHNA_DHNTPE"/>
    <property type="match status" value="1"/>
</dbReference>
<keyword evidence="8 9" id="KW-0289">Folate biosynthesis</keyword>
<comment type="caution">
    <text evidence="11">The sequence shown here is derived from an EMBL/GenBank/DDBJ whole genome shotgun (WGS) entry which is preliminary data.</text>
</comment>
<dbReference type="NCBIfam" id="TIGR00526">
    <property type="entry name" value="folB_dom"/>
    <property type="match status" value="1"/>
</dbReference>
<evidence type="ECO:0000256" key="5">
    <source>
        <dbReference type="ARBA" id="ARBA00022741"/>
    </source>
</evidence>
<keyword evidence="4 11" id="KW-0808">Transferase</keyword>
<dbReference type="InterPro" id="IPR035907">
    <property type="entry name" value="Hppk_sf"/>
</dbReference>
<keyword evidence="6" id="KW-0418">Kinase</keyword>
<keyword evidence="12" id="KW-1185">Reference proteome</keyword>
<evidence type="ECO:0000256" key="3">
    <source>
        <dbReference type="ARBA" id="ARBA00009640"/>
    </source>
</evidence>
<dbReference type="InterPro" id="IPR000550">
    <property type="entry name" value="Hppk"/>
</dbReference>
<protein>
    <recommendedName>
        <fullName evidence="9">Bifunctional folate synthesis protein</fullName>
    </recommendedName>
    <domain>
        <recommendedName>
            <fullName evidence="9">Dihydroneopterin aldolase</fullName>
            <shortName evidence="9">DHNA</shortName>
            <ecNumber evidence="9">4.1.2.25</ecNumber>
        </recommendedName>
        <alternativeName>
            <fullName evidence="9">7,8-dihydroneopterin aldolase</fullName>
        </alternativeName>
    </domain>
    <domain>
        <recommendedName>
            <fullName evidence="9">2-amino-4-hydroxy-6-hydroxymethyldihydropteridine pyrophosphokinase</fullName>
            <ecNumber evidence="9">2.7.6.3</ecNumber>
        </recommendedName>
        <alternativeName>
            <fullName evidence="9">6-hydroxymethyl-7,8-dihydropterin pyrophosphokinase</fullName>
            <shortName evidence="9">PPPK</shortName>
        </alternativeName>
        <alternativeName>
            <fullName evidence="9">7,8-dihydro-6-hydroxymethylpterin pyrophosphokinase</fullName>
            <shortName evidence="9">HPPK</shortName>
        </alternativeName>
    </domain>
</protein>
<name>A0ABW4LBB8_9MICO</name>
<accession>A0ABW4LBB8</accession>
<dbReference type="SMART" id="SM00905">
    <property type="entry name" value="FolB"/>
    <property type="match status" value="1"/>
</dbReference>
<dbReference type="Gene3D" id="3.30.1130.10">
    <property type="match status" value="1"/>
</dbReference>
<dbReference type="Pfam" id="PF01288">
    <property type="entry name" value="HPPK"/>
    <property type="match status" value="1"/>
</dbReference>
<dbReference type="NCBIfam" id="TIGR00525">
    <property type="entry name" value="folB"/>
    <property type="match status" value="1"/>
</dbReference>
<evidence type="ECO:0000256" key="9">
    <source>
        <dbReference type="RuleBase" id="RU362079"/>
    </source>
</evidence>
<dbReference type="Proteomes" id="UP001597347">
    <property type="component" value="Unassembled WGS sequence"/>
</dbReference>
<dbReference type="Gene3D" id="3.30.70.560">
    <property type="entry name" value="7,8-Dihydro-6-hydroxymethylpterin-pyrophosphokinase HPPK"/>
    <property type="match status" value="1"/>
</dbReference>
<comment type="catalytic activity">
    <reaction evidence="9">
        <text>7,8-dihydroneopterin = 6-hydroxymethyl-7,8-dihydropterin + glycolaldehyde</text>
        <dbReference type="Rhea" id="RHEA:10540"/>
        <dbReference type="ChEBI" id="CHEBI:17001"/>
        <dbReference type="ChEBI" id="CHEBI:17071"/>
        <dbReference type="ChEBI" id="CHEBI:44841"/>
        <dbReference type="EC" id="4.1.2.25"/>
    </reaction>
</comment>
<dbReference type="NCBIfam" id="TIGR01498">
    <property type="entry name" value="folK"/>
    <property type="match status" value="1"/>
</dbReference>
<proteinExistence type="inferred from homology"/>
<comment type="pathway">
    <text evidence="2">Cofactor biosynthesis; tetrahydrofolate biosynthesis; 2-amino-4-hydroxy-6-hydroxymethyl-7,8-dihydropteridine diphosphate from 7,8-dihydroneopterin triphosphate: step 4/4.</text>
</comment>
<dbReference type="EC" id="4.1.2.25" evidence="9"/>
<comment type="catalytic activity">
    <reaction evidence="1">
        <text>6-hydroxymethyl-7,8-dihydropterin + ATP = (7,8-dihydropterin-6-yl)methyl diphosphate + AMP + H(+)</text>
        <dbReference type="Rhea" id="RHEA:11412"/>
        <dbReference type="ChEBI" id="CHEBI:15378"/>
        <dbReference type="ChEBI" id="CHEBI:30616"/>
        <dbReference type="ChEBI" id="CHEBI:44841"/>
        <dbReference type="ChEBI" id="CHEBI:72950"/>
        <dbReference type="ChEBI" id="CHEBI:456215"/>
        <dbReference type="EC" id="2.7.6.3"/>
    </reaction>
</comment>
<dbReference type="EMBL" id="JBHUEA010000003">
    <property type="protein sequence ID" value="MFD1720560.1"/>
    <property type="molecule type" value="Genomic_DNA"/>
</dbReference>
<dbReference type="InterPro" id="IPR043133">
    <property type="entry name" value="GTP-CH-I_C/QueF"/>
</dbReference>
<dbReference type="Pfam" id="PF02152">
    <property type="entry name" value="FolB"/>
    <property type="match status" value="1"/>
</dbReference>
<reference evidence="12" key="1">
    <citation type="journal article" date="2019" name="Int. J. Syst. Evol. Microbiol.">
        <title>The Global Catalogue of Microorganisms (GCM) 10K type strain sequencing project: providing services to taxonomists for standard genome sequencing and annotation.</title>
        <authorList>
            <consortium name="The Broad Institute Genomics Platform"/>
            <consortium name="The Broad Institute Genome Sequencing Center for Infectious Disease"/>
            <person name="Wu L."/>
            <person name="Ma J."/>
        </authorList>
    </citation>
    <scope>NUCLEOTIDE SEQUENCE [LARGE SCALE GENOMIC DNA]</scope>
    <source>
        <strain evidence="12">CGMCC 1.12471</strain>
    </source>
</reference>